<organism evidence="1">
    <name type="scientific">Prymnesium polylepis</name>
    <dbReference type="NCBI Taxonomy" id="72548"/>
    <lineage>
        <taxon>Eukaryota</taxon>
        <taxon>Haptista</taxon>
        <taxon>Haptophyta</taxon>
        <taxon>Prymnesiophyceae</taxon>
        <taxon>Prymnesiales</taxon>
        <taxon>Prymnesiaceae</taxon>
        <taxon>Prymnesium</taxon>
    </lineage>
</organism>
<evidence type="ECO:0000313" key="1">
    <source>
        <dbReference type="EMBL" id="CAE2208320.1"/>
    </source>
</evidence>
<accession>A0A7S4HSR5</accession>
<proteinExistence type="predicted"/>
<dbReference type="EMBL" id="HBKO01013261">
    <property type="protein sequence ID" value="CAE2208320.1"/>
    <property type="molecule type" value="Transcribed_RNA"/>
</dbReference>
<protein>
    <submittedName>
        <fullName evidence="1">Uncharacterized protein</fullName>
    </submittedName>
</protein>
<sequence>MSSERCVRCGLYLGVTIIRDSRCGGFWADGQPSDRVVQALIEQIEPMLHTTHLVHAYLQPVHAAPMSPNPLIRCSGAGSGKALGTCGNVLSSTSALLSKQHRWNAGRGNEPAWYVNHVQQGAVTVHTPREMMLAQGPFGFFRV</sequence>
<name>A0A7S4HSR5_9EUKA</name>
<reference evidence="1" key="1">
    <citation type="submission" date="2021-01" db="EMBL/GenBank/DDBJ databases">
        <authorList>
            <person name="Corre E."/>
            <person name="Pelletier E."/>
            <person name="Niang G."/>
            <person name="Scheremetjew M."/>
            <person name="Finn R."/>
            <person name="Kale V."/>
            <person name="Holt S."/>
            <person name="Cochrane G."/>
            <person name="Meng A."/>
            <person name="Brown T."/>
            <person name="Cohen L."/>
        </authorList>
    </citation>
    <scope>NUCLEOTIDE SEQUENCE</scope>
    <source>
        <strain evidence="1">UIO037</strain>
    </source>
</reference>
<dbReference type="AlphaFoldDB" id="A0A7S4HSR5"/>
<gene>
    <name evidence="1" type="ORF">CPOL0286_LOCUS5929</name>
</gene>